<dbReference type="EMBL" id="GEBQ01006314">
    <property type="protein sequence ID" value="JAT33663.1"/>
    <property type="molecule type" value="Transcribed_RNA"/>
</dbReference>
<gene>
    <name evidence="1" type="ORF">g.14757</name>
</gene>
<dbReference type="AlphaFoldDB" id="A0A1B6MCK6"/>
<organism evidence="1">
    <name type="scientific">Graphocephala atropunctata</name>
    <dbReference type="NCBI Taxonomy" id="36148"/>
    <lineage>
        <taxon>Eukaryota</taxon>
        <taxon>Metazoa</taxon>
        <taxon>Ecdysozoa</taxon>
        <taxon>Arthropoda</taxon>
        <taxon>Hexapoda</taxon>
        <taxon>Insecta</taxon>
        <taxon>Pterygota</taxon>
        <taxon>Neoptera</taxon>
        <taxon>Paraneoptera</taxon>
        <taxon>Hemiptera</taxon>
        <taxon>Auchenorrhyncha</taxon>
        <taxon>Membracoidea</taxon>
        <taxon>Cicadellidae</taxon>
        <taxon>Cicadellinae</taxon>
        <taxon>Cicadellini</taxon>
        <taxon>Graphocephala</taxon>
    </lineage>
</organism>
<protein>
    <submittedName>
        <fullName evidence="1">Uncharacterized protein</fullName>
    </submittedName>
</protein>
<proteinExistence type="predicted"/>
<name>A0A1B6MCK6_9HEMI</name>
<reference evidence="1" key="1">
    <citation type="submission" date="2015-11" db="EMBL/GenBank/DDBJ databases">
        <title>De novo transcriptome assembly of four potential Pierce s Disease insect vectors from Arizona vineyards.</title>
        <authorList>
            <person name="Tassone E.E."/>
        </authorList>
    </citation>
    <scope>NUCLEOTIDE SEQUENCE</scope>
</reference>
<accession>A0A1B6MCK6</accession>
<sequence>MRPVGGIKLLDDGRAREETAMCGEKYDTPPPSLFRFITTVVPIHRVLPGHNYIGPGAGLSGDRGLPVDEDDKIAAQHTQAYQSARSWADVRRADREALDSLWRDVVSHRNWHSVLILLLLCVKYIIESVISRPLYPCSLPCAQEEDQGAEVDKTIGSTLPLQCSPEPPHVLLTSSVSVVAPPAPPSPGCPHAPPALPAVYLGSDEEVYQAIDQVRDELKVVRTHILSGALVDPDEFEEEVEDMTCRVQQLEHLIAPQRRC</sequence>
<evidence type="ECO:0000313" key="1">
    <source>
        <dbReference type="EMBL" id="JAT33663.1"/>
    </source>
</evidence>